<reference evidence="1 2" key="1">
    <citation type="submission" date="2020-10" db="EMBL/GenBank/DDBJ databases">
        <title>Haloactinobacterium sp. RN3S43, a bacterium isolated from saline soil.</title>
        <authorList>
            <person name="Sun J.-Q."/>
        </authorList>
    </citation>
    <scope>NUCLEOTIDE SEQUENCE [LARGE SCALE GENOMIC DNA]</scope>
    <source>
        <strain evidence="1 2">RN3S43</strain>
    </source>
</reference>
<proteinExistence type="predicted"/>
<sequence length="90" mass="9863">MSVLEKRLQVLLDDDRFERLAAESARSGRSVGSIVRAAIDLHFSTEDVAAARSAAARRLLERTSEPNDVEPDWADTKAALEAQLDRGAVQ</sequence>
<dbReference type="AlphaFoldDB" id="A0A7M1SVC0"/>
<dbReference type="RefSeq" id="WP_193497377.1">
    <property type="nucleotide sequence ID" value="NZ_CP063169.1"/>
</dbReference>
<dbReference type="KEGG" id="halt:IM660_19385"/>
<evidence type="ECO:0000313" key="2">
    <source>
        <dbReference type="Proteomes" id="UP000593758"/>
    </source>
</evidence>
<evidence type="ECO:0000313" key="1">
    <source>
        <dbReference type="EMBL" id="QOR70702.1"/>
    </source>
</evidence>
<dbReference type="Proteomes" id="UP000593758">
    <property type="component" value="Chromosome"/>
</dbReference>
<accession>A0A7M1SVC0</accession>
<protein>
    <submittedName>
        <fullName evidence="1">Antitoxin</fullName>
    </submittedName>
</protein>
<gene>
    <name evidence="1" type="ORF">IM660_19385</name>
</gene>
<name>A0A7M1SVC0_9MICO</name>
<organism evidence="1 2">
    <name type="scientific">Ruania alkalisoli</name>
    <dbReference type="NCBI Taxonomy" id="2779775"/>
    <lineage>
        <taxon>Bacteria</taxon>
        <taxon>Bacillati</taxon>
        <taxon>Actinomycetota</taxon>
        <taxon>Actinomycetes</taxon>
        <taxon>Micrococcales</taxon>
        <taxon>Ruaniaceae</taxon>
        <taxon>Ruania</taxon>
    </lineage>
</organism>
<keyword evidence="2" id="KW-1185">Reference proteome</keyword>
<dbReference type="EMBL" id="CP063169">
    <property type="protein sequence ID" value="QOR70702.1"/>
    <property type="molecule type" value="Genomic_DNA"/>
</dbReference>